<sequence>MKKKMKDSIPQASTQIQKECAAYFLSEVEKWMDDVSDVQGKIHCPNSRCNARLGSFAWSGSQCSCGTWVTPSIKVIKSRVDAIAEQL</sequence>
<reference evidence="2" key="2">
    <citation type="submission" date="2011-02" db="EMBL/GenBank/DDBJ databases">
        <authorList>
            <person name="MacLean D."/>
        </authorList>
    </citation>
    <scope>NUCLEOTIDE SEQUENCE</scope>
</reference>
<evidence type="ECO:0000313" key="2">
    <source>
        <dbReference type="EMBL" id="CCA16937.1"/>
    </source>
</evidence>
<name>F0W738_9STRA</name>
<dbReference type="PANTHER" id="PTHR45848">
    <property type="entry name" value="DUAL SPECIFICITY PROTEIN PHOSPHATASE 12 FAMILY MEMBER"/>
    <property type="match status" value="1"/>
</dbReference>
<protein>
    <submittedName>
        <fullName evidence="2">Uncharacterized protein AlNc14C28G2667</fullName>
    </submittedName>
</protein>
<accession>F0W738</accession>
<dbReference type="AlphaFoldDB" id="F0W738"/>
<proteinExistence type="inferred from homology"/>
<dbReference type="EMBL" id="FR824073">
    <property type="protein sequence ID" value="CCA16937.1"/>
    <property type="molecule type" value="Genomic_DNA"/>
</dbReference>
<organism evidence="2">
    <name type="scientific">Albugo laibachii Nc14</name>
    <dbReference type="NCBI Taxonomy" id="890382"/>
    <lineage>
        <taxon>Eukaryota</taxon>
        <taxon>Sar</taxon>
        <taxon>Stramenopiles</taxon>
        <taxon>Oomycota</taxon>
        <taxon>Peronosporomycetes</taxon>
        <taxon>Albuginales</taxon>
        <taxon>Albuginaceae</taxon>
        <taxon>Albugo</taxon>
    </lineage>
</organism>
<gene>
    <name evidence="2" type="primary">AlNc14C28G2667</name>
    <name evidence="2" type="ORF">ALNC14_030800</name>
</gene>
<dbReference type="HOGENOM" id="CLU_2488054_0_0_1"/>
<evidence type="ECO:0000256" key="1">
    <source>
        <dbReference type="ARBA" id="ARBA00008601"/>
    </source>
</evidence>
<reference evidence="2" key="1">
    <citation type="journal article" date="2011" name="PLoS Biol.">
        <title>Gene gain and loss during evolution of obligate parasitism in the white rust pathogen of Arabidopsis thaliana.</title>
        <authorList>
            <person name="Kemen E."/>
            <person name="Gardiner A."/>
            <person name="Schultz-Larsen T."/>
            <person name="Kemen A.C."/>
            <person name="Balmuth A.L."/>
            <person name="Robert-Seilaniantz A."/>
            <person name="Bailey K."/>
            <person name="Holub E."/>
            <person name="Studholme D.J."/>
            <person name="Maclean D."/>
            <person name="Jones J.D."/>
        </authorList>
    </citation>
    <scope>NUCLEOTIDE SEQUENCE</scope>
</reference>
<comment type="similarity">
    <text evidence="1">Belongs to the protein-tyrosine phosphatase family. Non-receptor class dual specificity subfamily.</text>
</comment>